<sequence length="60" mass="6388">MITWGCRGKLCISILFLFPLLSLMGGASAPPGGDNMPHARSSPRFGPGGRTFHAAPMICW</sequence>
<evidence type="ECO:0000313" key="1">
    <source>
        <dbReference type="EMBL" id="DAG01787.1"/>
    </source>
</evidence>
<organism evidence="1">
    <name type="scientific">Siphoviridae sp. ctjsp22</name>
    <dbReference type="NCBI Taxonomy" id="2825636"/>
    <lineage>
        <taxon>Viruses</taxon>
        <taxon>Duplodnaviria</taxon>
        <taxon>Heunggongvirae</taxon>
        <taxon>Uroviricota</taxon>
        <taxon>Caudoviricetes</taxon>
    </lineage>
</organism>
<proteinExistence type="predicted"/>
<dbReference type="EMBL" id="BK016198">
    <property type="protein sequence ID" value="DAG01787.1"/>
    <property type="molecule type" value="Genomic_DNA"/>
</dbReference>
<protein>
    <submittedName>
        <fullName evidence="1">Uncharacterized protein</fullName>
    </submittedName>
</protein>
<reference evidence="1" key="1">
    <citation type="journal article" date="2021" name="Proc. Natl. Acad. Sci. U.S.A.">
        <title>A Catalog of Tens of Thousands of Viruses from Human Metagenomes Reveals Hidden Associations with Chronic Diseases.</title>
        <authorList>
            <person name="Tisza M.J."/>
            <person name="Buck C.B."/>
        </authorList>
    </citation>
    <scope>NUCLEOTIDE SEQUENCE</scope>
    <source>
        <strain evidence="1">Ctjsp22</strain>
    </source>
</reference>
<name>A0A8S5V598_9CAUD</name>
<accession>A0A8S5V598</accession>